<feature type="region of interest" description="Disordered" evidence="1">
    <location>
        <begin position="388"/>
        <end position="436"/>
    </location>
</feature>
<feature type="region of interest" description="Disordered" evidence="1">
    <location>
        <begin position="448"/>
        <end position="518"/>
    </location>
</feature>
<organism evidence="2 3">
    <name type="scientific">Fusarium solani</name>
    <name type="common">Filamentous fungus</name>
    <dbReference type="NCBI Taxonomy" id="169388"/>
    <lineage>
        <taxon>Eukaryota</taxon>
        <taxon>Fungi</taxon>
        <taxon>Dikarya</taxon>
        <taxon>Ascomycota</taxon>
        <taxon>Pezizomycotina</taxon>
        <taxon>Sordariomycetes</taxon>
        <taxon>Hypocreomycetidae</taxon>
        <taxon>Hypocreales</taxon>
        <taxon>Nectriaceae</taxon>
        <taxon>Fusarium</taxon>
        <taxon>Fusarium solani species complex</taxon>
    </lineage>
</organism>
<protein>
    <submittedName>
        <fullName evidence="2">Uncharacterized protein</fullName>
    </submittedName>
</protein>
<evidence type="ECO:0000256" key="1">
    <source>
        <dbReference type="SAM" id="MobiDB-lite"/>
    </source>
</evidence>
<proteinExistence type="predicted"/>
<gene>
    <name evidence="2" type="ORF">B0J15DRAFT_494902</name>
</gene>
<feature type="compositionally biased region" description="Basic and acidic residues" evidence="1">
    <location>
        <begin position="392"/>
        <end position="414"/>
    </location>
</feature>
<sequence length="518" mass="57877">MADPLSITASVAGLVTQTQLILRALSRLRLSYVDRGLLDRLWLIQKIISRGADVLPQALENELFRKHHQETMELCFSQCARLIPQLEQHIHKANKNPIRAFLLDQDIAETLKHLETWSKLLSEEMNEWKLIDLHRMIVDGFKLQDAMTDKSHFYLLETADMVKHLISRCHPDTIPTGMPCNENATSSMQEETQGSLESGIRDDAQHSAERSDAAMTVAAPVLAMYQSRVGQGLEQVSARLRELSTLGTDRPFLFPFVIVPDDPQAPSSAPFRVKLDSGCDLNWISTRILKRAGLEDKQEKAKSDGAWLGFSGGEELIVPQGTITLTWYSVNASYTHRHEFLVHDQVPFDVVLGSEFIIEEGWKKSFNDPVLALRYSELSDDQLREIHHKARQNKDATDAQRQAEREMRSRDRQARRQFGLSRTGTPRSLLSPAGSQAISRRISMATIARHSSPARSPLSAQALSTTSESRSILESSEPLSATSTQQASVLSDDLKEAPAVPSVPIVDTETDLDTAGRV</sequence>
<dbReference type="AlphaFoldDB" id="A0A9P9HD12"/>
<accession>A0A9P9HD12</accession>
<dbReference type="CDD" id="cd00303">
    <property type="entry name" value="retropepsin_like"/>
    <property type="match status" value="1"/>
</dbReference>
<comment type="caution">
    <text evidence="2">The sequence shown here is derived from an EMBL/GenBank/DDBJ whole genome shotgun (WGS) entry which is preliminary data.</text>
</comment>
<feature type="compositionally biased region" description="Polar residues" evidence="1">
    <location>
        <begin position="182"/>
        <end position="196"/>
    </location>
</feature>
<feature type="region of interest" description="Disordered" evidence="1">
    <location>
        <begin position="181"/>
        <end position="209"/>
    </location>
</feature>
<dbReference type="Gene3D" id="2.40.70.10">
    <property type="entry name" value="Acid Proteases"/>
    <property type="match status" value="1"/>
</dbReference>
<dbReference type="InterPro" id="IPR021109">
    <property type="entry name" value="Peptidase_aspartic_dom_sf"/>
</dbReference>
<name>A0A9P9HD12_FUSSL</name>
<keyword evidence="3" id="KW-1185">Reference proteome</keyword>
<reference evidence="2" key="1">
    <citation type="journal article" date="2021" name="Nat. Commun.">
        <title>Genetic determinants of endophytism in the Arabidopsis root mycobiome.</title>
        <authorList>
            <person name="Mesny F."/>
            <person name="Miyauchi S."/>
            <person name="Thiergart T."/>
            <person name="Pickel B."/>
            <person name="Atanasova L."/>
            <person name="Karlsson M."/>
            <person name="Huettel B."/>
            <person name="Barry K.W."/>
            <person name="Haridas S."/>
            <person name="Chen C."/>
            <person name="Bauer D."/>
            <person name="Andreopoulos W."/>
            <person name="Pangilinan J."/>
            <person name="LaButti K."/>
            <person name="Riley R."/>
            <person name="Lipzen A."/>
            <person name="Clum A."/>
            <person name="Drula E."/>
            <person name="Henrissat B."/>
            <person name="Kohler A."/>
            <person name="Grigoriev I.V."/>
            <person name="Martin F.M."/>
            <person name="Hacquard S."/>
        </authorList>
    </citation>
    <scope>NUCLEOTIDE SEQUENCE</scope>
    <source>
        <strain evidence="2">FSSC 5 MPI-SDFR-AT-0091</strain>
    </source>
</reference>
<dbReference type="OrthoDB" id="5426765at2759"/>
<feature type="compositionally biased region" description="Basic and acidic residues" evidence="1">
    <location>
        <begin position="199"/>
        <end position="209"/>
    </location>
</feature>
<feature type="compositionally biased region" description="Polar residues" evidence="1">
    <location>
        <begin position="420"/>
        <end position="436"/>
    </location>
</feature>
<dbReference type="Proteomes" id="UP000736672">
    <property type="component" value="Unassembled WGS sequence"/>
</dbReference>
<evidence type="ECO:0000313" key="2">
    <source>
        <dbReference type="EMBL" id="KAH7254837.1"/>
    </source>
</evidence>
<dbReference type="EMBL" id="JAGTJS010000010">
    <property type="protein sequence ID" value="KAH7254837.1"/>
    <property type="molecule type" value="Genomic_DNA"/>
</dbReference>
<evidence type="ECO:0000313" key="3">
    <source>
        <dbReference type="Proteomes" id="UP000736672"/>
    </source>
</evidence>
<feature type="compositionally biased region" description="Polar residues" evidence="1">
    <location>
        <begin position="458"/>
        <end position="489"/>
    </location>
</feature>